<evidence type="ECO:0000259" key="4">
    <source>
        <dbReference type="Pfam" id="PF19803"/>
    </source>
</evidence>
<keyword evidence="3" id="KW-1133">Transmembrane helix</keyword>
<name>A0A438AT22_9NOCA</name>
<dbReference type="InterPro" id="IPR005531">
    <property type="entry name" value="Asp23"/>
</dbReference>
<protein>
    <submittedName>
        <fullName evidence="5">Asp23/Gls24 family envelope stress response protein</fullName>
    </submittedName>
</protein>
<keyword evidence="3" id="KW-0472">Membrane</keyword>
<dbReference type="OrthoDB" id="5197468at2"/>
<feature type="transmembrane region" description="Helical" evidence="3">
    <location>
        <begin position="201"/>
        <end position="222"/>
    </location>
</feature>
<evidence type="ECO:0000256" key="2">
    <source>
        <dbReference type="SAM" id="MobiDB-lite"/>
    </source>
</evidence>
<sequence>MDTSATVAERSVKVDEPDTRGRLILRDRAIARIATTAALEVPGVVVQRGGLTRITGRDLPRADISTGSHSVAVNLYLGVQWPCDVPELTRRVHRKVGDQVETLTGMPLHQLGVFIAGTETETAGDDDSEYPAPAPADAVAAPRPPTAAPAAVPAAVSIAVGFLALGAIAARELLISRGTLPGAPWLRNTFEWAGRQHWHHWLVFAALAALALGILLVLLALAPRTRTHMPVRADSDTPTVWLRPVDVARLCSVEAGSVAGVAGVHTTVDRRRATVHVTAQPDAPTDDLRTSVETTVGDALAPLDRKLKLRVKIRRGKSRT</sequence>
<reference evidence="5 6" key="1">
    <citation type="submission" date="2018-11" db="EMBL/GenBank/DDBJ databases">
        <title>Rhodococcus spongicola sp. nov. and Rhodococcus xishaensis sp. nov. from marine sponges.</title>
        <authorList>
            <person name="Li L."/>
            <person name="Lin H.W."/>
        </authorList>
    </citation>
    <scope>NUCLEOTIDE SEQUENCE [LARGE SCALE GENOMIC DNA]</scope>
    <source>
        <strain evidence="5 6">LHW50502</strain>
    </source>
</reference>
<organism evidence="5 6">
    <name type="scientific">Rhodococcus spongiicola</name>
    <dbReference type="NCBI Taxonomy" id="2487352"/>
    <lineage>
        <taxon>Bacteria</taxon>
        <taxon>Bacillati</taxon>
        <taxon>Actinomycetota</taxon>
        <taxon>Actinomycetes</taxon>
        <taxon>Mycobacteriales</taxon>
        <taxon>Nocardiaceae</taxon>
        <taxon>Rhodococcus</taxon>
    </lineage>
</organism>
<accession>A0A438AT22</accession>
<keyword evidence="3" id="KW-0812">Transmembrane</keyword>
<comment type="caution">
    <text evidence="5">The sequence shown here is derived from an EMBL/GenBank/DDBJ whole genome shotgun (WGS) entry which is preliminary data.</text>
</comment>
<proteinExistence type="inferred from homology"/>
<feature type="domain" description="DUF6286" evidence="4">
    <location>
        <begin position="211"/>
        <end position="314"/>
    </location>
</feature>
<dbReference type="Pfam" id="PF03780">
    <property type="entry name" value="Asp23"/>
    <property type="match status" value="1"/>
</dbReference>
<dbReference type="AlphaFoldDB" id="A0A438AT22"/>
<dbReference type="Proteomes" id="UP000284333">
    <property type="component" value="Unassembled WGS sequence"/>
</dbReference>
<gene>
    <name evidence="5" type="ORF">EF834_13720</name>
</gene>
<evidence type="ECO:0000256" key="3">
    <source>
        <dbReference type="SAM" id="Phobius"/>
    </source>
</evidence>
<dbReference type="EMBL" id="RKLN01000005">
    <property type="protein sequence ID" value="RVW01807.1"/>
    <property type="molecule type" value="Genomic_DNA"/>
</dbReference>
<comment type="similarity">
    <text evidence="1">Belongs to the asp23 family.</text>
</comment>
<feature type="transmembrane region" description="Helical" evidence="3">
    <location>
        <begin position="150"/>
        <end position="170"/>
    </location>
</feature>
<keyword evidence="6" id="KW-1185">Reference proteome</keyword>
<evidence type="ECO:0000313" key="6">
    <source>
        <dbReference type="Proteomes" id="UP000284333"/>
    </source>
</evidence>
<evidence type="ECO:0000313" key="5">
    <source>
        <dbReference type="EMBL" id="RVW01807.1"/>
    </source>
</evidence>
<feature type="region of interest" description="Disordered" evidence="2">
    <location>
        <begin position="122"/>
        <end position="142"/>
    </location>
</feature>
<dbReference type="Pfam" id="PF19803">
    <property type="entry name" value="DUF6286"/>
    <property type="match status" value="1"/>
</dbReference>
<evidence type="ECO:0000256" key="1">
    <source>
        <dbReference type="ARBA" id="ARBA00005721"/>
    </source>
</evidence>
<dbReference type="InterPro" id="IPR046253">
    <property type="entry name" value="DUF6286"/>
</dbReference>